<dbReference type="RefSeq" id="WP_052672209.1">
    <property type="nucleotide sequence ID" value="NZ_CAWMDP010000017.1"/>
</dbReference>
<gene>
    <name evidence="3" type="ORF">UH38_01120</name>
</gene>
<evidence type="ECO:0000313" key="3">
    <source>
        <dbReference type="EMBL" id="KJH73408.1"/>
    </source>
</evidence>
<feature type="region of interest" description="Disordered" evidence="2">
    <location>
        <begin position="1"/>
        <end position="30"/>
    </location>
</feature>
<evidence type="ECO:0000313" key="4">
    <source>
        <dbReference type="Proteomes" id="UP000032452"/>
    </source>
</evidence>
<evidence type="ECO:0000256" key="1">
    <source>
        <dbReference type="SAM" id="Coils"/>
    </source>
</evidence>
<comment type="caution">
    <text evidence="3">The sequence shown here is derived from an EMBL/GenBank/DDBJ whole genome shotgun (WGS) entry which is preliminary data.</text>
</comment>
<keyword evidence="1" id="KW-0175">Coiled coil</keyword>
<organism evidence="3 4">
    <name type="scientific">Aliterella atlantica CENA595</name>
    <dbReference type="NCBI Taxonomy" id="1618023"/>
    <lineage>
        <taxon>Bacteria</taxon>
        <taxon>Bacillati</taxon>
        <taxon>Cyanobacteriota</taxon>
        <taxon>Cyanophyceae</taxon>
        <taxon>Chroococcidiopsidales</taxon>
        <taxon>Aliterellaceae</taxon>
        <taxon>Aliterella</taxon>
    </lineage>
</organism>
<proteinExistence type="predicted"/>
<feature type="coiled-coil region" evidence="1">
    <location>
        <begin position="113"/>
        <end position="140"/>
    </location>
</feature>
<dbReference type="STRING" id="1618023.UH38_01120"/>
<dbReference type="AlphaFoldDB" id="A0A0D8ZXB5"/>
<dbReference type="EMBL" id="JYON01000001">
    <property type="protein sequence ID" value="KJH73408.1"/>
    <property type="molecule type" value="Genomic_DNA"/>
</dbReference>
<name>A0A0D8ZXB5_9CYAN</name>
<sequence>MSRQDLTNIEPTAQNIPSPPSQPSINGTGGVDIQQELNRLEETILASPNIPLTRRTLVDEERLLDQLDLVRMHLPIVFREAEALISQKQEIILQAQLEAEQIIEAAKIRAAQLVNQTEIFQQAEQAAMQLQAQVQQECQLALEQNHVEIDQMRLQAQQELTQMRQNAIAEALEIQQGADTYADNSLKNIEQQLQDMLQIIQNGRRQLQQPMAE</sequence>
<protein>
    <submittedName>
        <fullName evidence="3">Uncharacterized protein</fullName>
    </submittedName>
</protein>
<feature type="compositionally biased region" description="Polar residues" evidence="2">
    <location>
        <begin position="1"/>
        <end position="13"/>
    </location>
</feature>
<dbReference type="Proteomes" id="UP000032452">
    <property type="component" value="Unassembled WGS sequence"/>
</dbReference>
<accession>A0A0D8ZXB5</accession>
<reference evidence="3 4" key="1">
    <citation type="submission" date="2015-02" db="EMBL/GenBank/DDBJ databases">
        <title>Draft genome of a novel marine cyanobacterium (Chroococcales) isolated from South Atlantic Ocean.</title>
        <authorList>
            <person name="Rigonato J."/>
            <person name="Alvarenga D.O."/>
            <person name="Branco L.H."/>
            <person name="Varani A.M."/>
            <person name="Brandini F.P."/>
            <person name="Fiore M.F."/>
        </authorList>
    </citation>
    <scope>NUCLEOTIDE SEQUENCE [LARGE SCALE GENOMIC DNA]</scope>
    <source>
        <strain evidence="3 4">CENA595</strain>
    </source>
</reference>
<keyword evidence="4" id="KW-1185">Reference proteome</keyword>
<evidence type="ECO:0000256" key="2">
    <source>
        <dbReference type="SAM" id="MobiDB-lite"/>
    </source>
</evidence>
<dbReference type="PATRIC" id="fig|1618023.3.peg.1456"/>
<dbReference type="OrthoDB" id="511915at2"/>